<proteinExistence type="predicted"/>
<reference evidence="2 3" key="1">
    <citation type="journal article" date="2023" name="Genes (Basel)">
        <title>Chromosome-Level Genome Assembly and Circadian Gene Repertoire of the Patagonia Blennie Eleginops maclovinus-The Closest Ancestral Proxy of Antarctic Cryonotothenioids.</title>
        <authorList>
            <person name="Cheng C.C."/>
            <person name="Rivera-Colon A.G."/>
            <person name="Minhas B.F."/>
            <person name="Wilson L."/>
            <person name="Rayamajhi N."/>
            <person name="Vargas-Chacoff L."/>
            <person name="Catchen J.M."/>
        </authorList>
    </citation>
    <scope>NUCLEOTIDE SEQUENCE [LARGE SCALE GENOMIC DNA]</scope>
    <source>
        <strain evidence="2">JMC-PN-2008</strain>
    </source>
</reference>
<keyword evidence="3" id="KW-1185">Reference proteome</keyword>
<accession>A0AAN8AIU0</accession>
<evidence type="ECO:0000313" key="2">
    <source>
        <dbReference type="EMBL" id="KAK5861568.1"/>
    </source>
</evidence>
<reference evidence="2 3" key="2">
    <citation type="journal article" date="2023" name="Mol. Biol. Evol.">
        <title>Genomics of Secondarily Temperate Adaptation in the Only Non-Antarctic Icefish.</title>
        <authorList>
            <person name="Rivera-Colon A.G."/>
            <person name="Rayamajhi N."/>
            <person name="Minhas B.F."/>
            <person name="Madrigal G."/>
            <person name="Bilyk K.T."/>
            <person name="Yoon V."/>
            <person name="Hune M."/>
            <person name="Gregory S."/>
            <person name="Cheng C.H.C."/>
            <person name="Catchen J.M."/>
        </authorList>
    </citation>
    <scope>NUCLEOTIDE SEQUENCE [LARGE SCALE GENOMIC DNA]</scope>
    <source>
        <strain evidence="2">JMC-PN-2008</strain>
    </source>
</reference>
<evidence type="ECO:0000313" key="3">
    <source>
        <dbReference type="Proteomes" id="UP001346869"/>
    </source>
</evidence>
<dbReference type="EMBL" id="JAUZQC010000013">
    <property type="protein sequence ID" value="KAK5861568.1"/>
    <property type="molecule type" value="Genomic_DNA"/>
</dbReference>
<feature type="region of interest" description="Disordered" evidence="1">
    <location>
        <begin position="1"/>
        <end position="25"/>
    </location>
</feature>
<comment type="caution">
    <text evidence="2">The sequence shown here is derived from an EMBL/GenBank/DDBJ whole genome shotgun (WGS) entry which is preliminary data.</text>
</comment>
<dbReference type="AlphaFoldDB" id="A0AAN8AIU0"/>
<organism evidence="2 3">
    <name type="scientific">Eleginops maclovinus</name>
    <name type="common">Patagonian blennie</name>
    <name type="synonym">Eleginus maclovinus</name>
    <dbReference type="NCBI Taxonomy" id="56733"/>
    <lineage>
        <taxon>Eukaryota</taxon>
        <taxon>Metazoa</taxon>
        <taxon>Chordata</taxon>
        <taxon>Craniata</taxon>
        <taxon>Vertebrata</taxon>
        <taxon>Euteleostomi</taxon>
        <taxon>Actinopterygii</taxon>
        <taxon>Neopterygii</taxon>
        <taxon>Teleostei</taxon>
        <taxon>Neoteleostei</taxon>
        <taxon>Acanthomorphata</taxon>
        <taxon>Eupercaria</taxon>
        <taxon>Perciformes</taxon>
        <taxon>Notothenioidei</taxon>
        <taxon>Eleginopidae</taxon>
        <taxon>Eleginops</taxon>
    </lineage>
</organism>
<sequence length="169" mass="17440">MRRDGRGAALAPPPSQIPSQGSVGLRVTNGDGIPVKRCGAAEILGPVRRQLPAVCAGPADSCLPLLTAASPCRQQPPPADSSLHSAGFSRAAHAHLFLRFSIPASQCRCSSCRCPPSSPGKWSECDGLSSSRCQPMPEDGIVLGCFRRSGSSSQGGAEGLFTGLSRLSN</sequence>
<protein>
    <submittedName>
        <fullName evidence="2">Uncharacterized protein</fullName>
    </submittedName>
</protein>
<dbReference type="Proteomes" id="UP001346869">
    <property type="component" value="Unassembled WGS sequence"/>
</dbReference>
<name>A0AAN8AIU0_ELEMC</name>
<gene>
    <name evidence="2" type="ORF">PBY51_022953</name>
</gene>
<evidence type="ECO:0000256" key="1">
    <source>
        <dbReference type="SAM" id="MobiDB-lite"/>
    </source>
</evidence>